<dbReference type="EMBL" id="JABZGT010000037">
    <property type="protein sequence ID" value="MBF4808861.1"/>
    <property type="molecule type" value="Genomic_DNA"/>
</dbReference>
<feature type="non-terminal residue" evidence="2">
    <location>
        <position position="142"/>
    </location>
</feature>
<dbReference type="AlphaFoldDB" id="A0A930VYE9"/>
<comment type="caution">
    <text evidence="2">The sequence shown here is derived from an EMBL/GenBank/DDBJ whole genome shotgun (WGS) entry which is preliminary data.</text>
</comment>
<feature type="transmembrane region" description="Helical" evidence="1">
    <location>
        <begin position="82"/>
        <end position="102"/>
    </location>
</feature>
<sequence>MNPKAKIAIPAIVALIFIIIDFVAPVQYLSYFHTVFNFATRQTNPISLILARITYIIFLCYLFAAVSGLLRGFRPRLRWGLSILSVVGLTSALTELSVMISISQAVNFTTLILNVMIATFLLFAALLALLIWVRAKKEFDQR</sequence>
<feature type="transmembrane region" description="Helical" evidence="1">
    <location>
        <begin position="49"/>
        <end position="70"/>
    </location>
</feature>
<protein>
    <submittedName>
        <fullName evidence="2">Uncharacterized protein</fullName>
    </submittedName>
</protein>
<keyword evidence="1" id="KW-0812">Transmembrane</keyword>
<gene>
    <name evidence="2" type="ORF">HXK23_01330</name>
</gene>
<keyword evidence="1" id="KW-1133">Transmembrane helix</keyword>
<keyword evidence="1" id="KW-0472">Membrane</keyword>
<evidence type="ECO:0000313" key="2">
    <source>
        <dbReference type="EMBL" id="MBF4808861.1"/>
    </source>
</evidence>
<organism evidence="2 3">
    <name type="scientific">Lancefieldella parvula</name>
    <dbReference type="NCBI Taxonomy" id="1382"/>
    <lineage>
        <taxon>Bacteria</taxon>
        <taxon>Bacillati</taxon>
        <taxon>Actinomycetota</taxon>
        <taxon>Coriobacteriia</taxon>
        <taxon>Coriobacteriales</taxon>
        <taxon>Atopobiaceae</taxon>
        <taxon>Lancefieldella</taxon>
    </lineage>
</organism>
<accession>A0A930VYE9</accession>
<dbReference type="Proteomes" id="UP000772566">
    <property type="component" value="Unassembled WGS sequence"/>
</dbReference>
<evidence type="ECO:0000313" key="3">
    <source>
        <dbReference type="Proteomes" id="UP000772566"/>
    </source>
</evidence>
<reference evidence="2" key="1">
    <citation type="submission" date="2020-04" db="EMBL/GenBank/DDBJ databases">
        <title>Deep metagenomics examines the oral microbiome during advanced dental caries in children, revealing novel taxa and co-occurrences with host molecules.</title>
        <authorList>
            <person name="Baker J.L."/>
            <person name="Morton J.T."/>
            <person name="Dinis M."/>
            <person name="Alvarez R."/>
            <person name="Tran N.C."/>
            <person name="Knight R."/>
            <person name="Edlund A."/>
        </authorList>
    </citation>
    <scope>NUCLEOTIDE SEQUENCE</scope>
    <source>
        <strain evidence="2">JCVI_22A_bin.2</strain>
    </source>
</reference>
<feature type="transmembrane region" description="Helical" evidence="1">
    <location>
        <begin position="7"/>
        <end position="29"/>
    </location>
</feature>
<name>A0A930VYE9_9ACTN</name>
<evidence type="ECO:0000256" key="1">
    <source>
        <dbReference type="SAM" id="Phobius"/>
    </source>
</evidence>
<proteinExistence type="predicted"/>
<feature type="transmembrane region" description="Helical" evidence="1">
    <location>
        <begin position="108"/>
        <end position="133"/>
    </location>
</feature>